<evidence type="ECO:0000256" key="1">
    <source>
        <dbReference type="SAM" id="SignalP"/>
    </source>
</evidence>
<dbReference type="AlphaFoldDB" id="A0A0J6IUZ5"/>
<comment type="caution">
    <text evidence="2">The sequence shown here is derived from an EMBL/GenBank/DDBJ whole genome shotgun (WGS) entry which is preliminary data.</text>
</comment>
<dbReference type="Proteomes" id="UP000036325">
    <property type="component" value="Unassembled WGS sequence"/>
</dbReference>
<dbReference type="PATRIC" id="fig|1608994.3.peg.1366"/>
<evidence type="ECO:0000313" key="3">
    <source>
        <dbReference type="Proteomes" id="UP000036325"/>
    </source>
</evidence>
<proteinExistence type="predicted"/>
<evidence type="ECO:0000313" key="2">
    <source>
        <dbReference type="EMBL" id="KMN15989.1"/>
    </source>
</evidence>
<gene>
    <name evidence="2" type="ORF">TU86_03975</name>
</gene>
<dbReference type="EMBL" id="JYLF01000001">
    <property type="protein sequence ID" value="KMN15989.1"/>
    <property type="molecule type" value="Genomic_DNA"/>
</dbReference>
<dbReference type="STRING" id="1608994.TU86_03975"/>
<organism evidence="2 3">
    <name type="scientific">Pseudomonas weihenstephanensis</name>
    <dbReference type="NCBI Taxonomy" id="1608994"/>
    <lineage>
        <taxon>Bacteria</taxon>
        <taxon>Pseudomonadati</taxon>
        <taxon>Pseudomonadota</taxon>
        <taxon>Gammaproteobacteria</taxon>
        <taxon>Pseudomonadales</taxon>
        <taxon>Pseudomonadaceae</taxon>
        <taxon>Pseudomonas</taxon>
    </lineage>
</organism>
<name>A0A0J6IUZ5_9PSED</name>
<feature type="chain" id="PRO_5005274908" evidence="1">
    <location>
        <begin position="27"/>
        <end position="161"/>
    </location>
</feature>
<keyword evidence="1" id="KW-0732">Signal</keyword>
<sequence>MDNIKKKIAVMSLMFVSVAAISNAWANDVTTISFEVVNDTSSALIMNSSSWDRSLAAPGYFDVGPLSEHSFAANYSTNFTYPSKKPRYLRETLSYTNGEQECTYSVVLKVVQSFGVFSPTLSATREVYAASTGTKEAHCYAEVVEYDDSSPFDFSVEYRIS</sequence>
<reference evidence="2 3" key="1">
    <citation type="submission" date="2015-02" db="EMBL/GenBank/DDBJ databases">
        <title>Pseudomonas helleri sp. nov. and Pseudomonas weihenstephanensis sp. nov., isolated from raw cows milk.</title>
        <authorList>
            <person name="von Neubeck M."/>
            <person name="Huptas C."/>
            <person name="Wenning M."/>
            <person name="Scherer S."/>
        </authorList>
    </citation>
    <scope>NUCLEOTIDE SEQUENCE [LARGE SCALE GENOMIC DNA]</scope>
    <source>
        <strain evidence="2 3">DSM 29166</strain>
    </source>
</reference>
<protein>
    <submittedName>
        <fullName evidence="2">Uncharacterized protein</fullName>
    </submittedName>
</protein>
<accession>A0A0J6IUZ5</accession>
<feature type="signal peptide" evidence="1">
    <location>
        <begin position="1"/>
        <end position="26"/>
    </location>
</feature>